<comment type="caution">
    <text evidence="2">The sequence shown here is derived from an EMBL/GenBank/DDBJ whole genome shotgun (WGS) entry which is preliminary data.</text>
</comment>
<keyword evidence="3" id="KW-1185">Reference proteome</keyword>
<dbReference type="EMBL" id="JAXCGZ010008001">
    <property type="protein sequence ID" value="KAK7078131.1"/>
    <property type="molecule type" value="Genomic_DNA"/>
</dbReference>
<gene>
    <name evidence="2" type="ORF">SK128_009059</name>
</gene>
<feature type="region of interest" description="Disordered" evidence="1">
    <location>
        <begin position="218"/>
        <end position="263"/>
    </location>
</feature>
<evidence type="ECO:0000313" key="2">
    <source>
        <dbReference type="EMBL" id="KAK7078131.1"/>
    </source>
</evidence>
<protein>
    <submittedName>
        <fullName evidence="2">Uncharacterized protein</fullName>
    </submittedName>
</protein>
<evidence type="ECO:0000256" key="1">
    <source>
        <dbReference type="SAM" id="MobiDB-lite"/>
    </source>
</evidence>
<dbReference type="Proteomes" id="UP001381693">
    <property type="component" value="Unassembled WGS sequence"/>
</dbReference>
<feature type="region of interest" description="Disordered" evidence="1">
    <location>
        <begin position="155"/>
        <end position="198"/>
    </location>
</feature>
<feature type="region of interest" description="Disordered" evidence="1">
    <location>
        <begin position="301"/>
        <end position="323"/>
    </location>
</feature>
<feature type="compositionally biased region" description="Low complexity" evidence="1">
    <location>
        <begin position="49"/>
        <end position="66"/>
    </location>
</feature>
<proteinExistence type="predicted"/>
<feature type="compositionally biased region" description="Polar residues" evidence="1">
    <location>
        <begin position="224"/>
        <end position="241"/>
    </location>
</feature>
<feature type="compositionally biased region" description="Polar residues" evidence="1">
    <location>
        <begin position="175"/>
        <end position="184"/>
    </location>
</feature>
<accession>A0AAN8X8C0</accession>
<feature type="region of interest" description="Disordered" evidence="1">
    <location>
        <begin position="123"/>
        <end position="143"/>
    </location>
</feature>
<reference evidence="2 3" key="1">
    <citation type="submission" date="2023-11" db="EMBL/GenBank/DDBJ databases">
        <title>Halocaridina rubra genome assembly.</title>
        <authorList>
            <person name="Smith C."/>
        </authorList>
    </citation>
    <scope>NUCLEOTIDE SEQUENCE [LARGE SCALE GENOMIC DNA]</scope>
    <source>
        <strain evidence="2">EP-1</strain>
        <tissue evidence="2">Whole</tissue>
    </source>
</reference>
<feature type="compositionally biased region" description="Basic and acidic residues" evidence="1">
    <location>
        <begin position="134"/>
        <end position="143"/>
    </location>
</feature>
<feature type="compositionally biased region" description="Basic and acidic residues" evidence="1">
    <location>
        <begin position="186"/>
        <end position="198"/>
    </location>
</feature>
<organism evidence="2 3">
    <name type="scientific">Halocaridina rubra</name>
    <name type="common">Hawaiian red shrimp</name>
    <dbReference type="NCBI Taxonomy" id="373956"/>
    <lineage>
        <taxon>Eukaryota</taxon>
        <taxon>Metazoa</taxon>
        <taxon>Ecdysozoa</taxon>
        <taxon>Arthropoda</taxon>
        <taxon>Crustacea</taxon>
        <taxon>Multicrustacea</taxon>
        <taxon>Malacostraca</taxon>
        <taxon>Eumalacostraca</taxon>
        <taxon>Eucarida</taxon>
        <taxon>Decapoda</taxon>
        <taxon>Pleocyemata</taxon>
        <taxon>Caridea</taxon>
        <taxon>Atyoidea</taxon>
        <taxon>Atyidae</taxon>
        <taxon>Halocaridina</taxon>
    </lineage>
</organism>
<feature type="region of interest" description="Disordered" evidence="1">
    <location>
        <begin position="49"/>
        <end position="76"/>
    </location>
</feature>
<evidence type="ECO:0000313" key="3">
    <source>
        <dbReference type="Proteomes" id="UP001381693"/>
    </source>
</evidence>
<sequence length="620" mass="72085">MVQSHRRGHAEKVYVPPLKKVTFYGPVMTTKADKLRHVGVKHIPSKKTLFSSISSSSKANPSMPDSKNNKDRPHSKMSVIGNQIKTRLNCNHMKPICEACVLKKKTTMPRHKTLNNLTPRLSHILSSTRNHPRGGTDGRKLYDREDGIKAVSHLNADWKPGQDPQYEKQELRSGSAGNNESISGNYEKDRLATRQHSEEGIRKKVQFVDGDDGRLLDRGRSLGNNFVSQSSSEKSKVTPNQKGRVKSRNYQNNHNQRRIYPDSTSSDFDNIKIAADSDICSVCKSLGYVCFEHSKYRSKYSGQRERQYQGRKRAQSMPEPSSSSDDVCLLCRRYGKNHYYVVEDDYCRLCDEIPLRLRYGNHDPIVSNASQNPRLAYHRRMTRPLHRRWSAPMFYSDGEDDGILQRNIPYEPKTEYVKDLKKKLEDEYKHREYLRKKSHRPWRSWDAEDLEELRSYRLRKTENPWMYIPQHKCVHHYIQNDRLFLEPTVTDEDGSSLCSECGAPKPENPLKDPYLYHITLGSLRNRERIGKENRERNFRDLLPLTKNRNSNIILPKSSSKLPGDSSKHIYTKLNRNIGNIFPRSSHYQPRPYMTSELRYNIDPHVKRHPSKSMALIDHLV</sequence>
<name>A0AAN8X8C0_HALRR</name>
<dbReference type="AlphaFoldDB" id="A0AAN8X8C0"/>